<dbReference type="GO" id="GO:0045960">
    <property type="term" value="P:positive regulation of complement activation, classical pathway"/>
    <property type="evidence" value="ECO:0007669"/>
    <property type="project" value="Ensembl"/>
</dbReference>
<evidence type="ECO:0000256" key="2">
    <source>
        <dbReference type="ARBA" id="ARBA00004613"/>
    </source>
</evidence>
<evidence type="ECO:0000256" key="16">
    <source>
        <dbReference type="ARBA" id="ARBA00080837"/>
    </source>
</evidence>
<dbReference type="GO" id="GO:0032499">
    <property type="term" value="P:detection of peptidoglycan"/>
    <property type="evidence" value="ECO:0007669"/>
    <property type="project" value="Ensembl"/>
</dbReference>
<dbReference type="GO" id="GO:0008013">
    <property type="term" value="F:beta-catenin binding"/>
    <property type="evidence" value="ECO:0007669"/>
    <property type="project" value="Ensembl"/>
</dbReference>
<dbReference type="GO" id="GO:0061889">
    <property type="term" value="P:negative regulation of astrocyte activation"/>
    <property type="evidence" value="ECO:0007669"/>
    <property type="project" value="Ensembl"/>
</dbReference>
<dbReference type="GO" id="GO:0030215">
    <property type="term" value="F:semaphorin receptor binding"/>
    <property type="evidence" value="ECO:0007669"/>
    <property type="project" value="Ensembl"/>
</dbReference>
<comment type="subunit">
    <text evidence="14">Monomer. After ectodomain shedding, the extracellular domain oligomerizes, which is enhanced and stabilized by binding of phosphatidylserine. Interacts with TYROBP/DAP12. Interaction with TYROBP is required for stabilization of the TREM2 C-terminal fragment (TREM2-CTF) which is produced by proteolytic processing. Interacts with PLXNA1 (via TIG domains); the interaction mediates SEMA6D binding and signaling through TYROBP.</text>
</comment>
<dbReference type="GO" id="GO:0005576">
    <property type="term" value="C:extracellular region"/>
    <property type="evidence" value="ECO:0007669"/>
    <property type="project" value="UniProtKB-SubCell"/>
</dbReference>
<dbReference type="GO" id="GO:0060075">
    <property type="term" value="P:regulation of resting membrane potential"/>
    <property type="evidence" value="ECO:0007669"/>
    <property type="project" value="Ensembl"/>
</dbReference>
<dbReference type="GO" id="GO:0048143">
    <property type="term" value="P:astrocyte activation"/>
    <property type="evidence" value="ECO:0007669"/>
    <property type="project" value="Ensembl"/>
</dbReference>
<comment type="subcellular location">
    <subcellularLocation>
        <location evidence="1">Cell membrane</location>
        <topology evidence="1">Single-pass type I membrane protein</topology>
    </subcellularLocation>
    <subcellularLocation>
        <location evidence="2">Secreted</location>
    </subcellularLocation>
</comment>
<dbReference type="GO" id="GO:0034186">
    <property type="term" value="F:apolipoprotein A-I binding"/>
    <property type="evidence" value="ECO:0007669"/>
    <property type="project" value="Ensembl"/>
</dbReference>
<dbReference type="GO" id="GO:0010507">
    <property type="term" value="P:negative regulation of autophagy"/>
    <property type="evidence" value="ECO:0007669"/>
    <property type="project" value="Ensembl"/>
</dbReference>
<dbReference type="InterPro" id="IPR013783">
    <property type="entry name" value="Ig-like_fold"/>
</dbReference>
<keyword evidence="3" id="KW-1003">Cell membrane</keyword>
<dbReference type="GO" id="GO:1900223">
    <property type="term" value="P:positive regulation of amyloid-beta clearance"/>
    <property type="evidence" value="ECO:0007669"/>
    <property type="project" value="Ensembl"/>
</dbReference>
<dbReference type="Proteomes" id="UP000233100">
    <property type="component" value="Chromosome 4"/>
</dbReference>
<organism evidence="21 22">
    <name type="scientific">Macaca fascicularis</name>
    <name type="common">Crab-eating macaque</name>
    <name type="synonym">Cynomolgus monkey</name>
    <dbReference type="NCBI Taxonomy" id="9541"/>
    <lineage>
        <taxon>Eukaryota</taxon>
        <taxon>Metazoa</taxon>
        <taxon>Chordata</taxon>
        <taxon>Craniata</taxon>
        <taxon>Vertebrata</taxon>
        <taxon>Euteleostomi</taxon>
        <taxon>Mammalia</taxon>
        <taxon>Eutheria</taxon>
        <taxon>Euarchontoglires</taxon>
        <taxon>Primates</taxon>
        <taxon>Haplorrhini</taxon>
        <taxon>Catarrhini</taxon>
        <taxon>Cercopithecidae</taxon>
        <taxon>Cercopithecinae</taxon>
        <taxon>Macaca</taxon>
    </lineage>
</organism>
<keyword evidence="6 19" id="KW-0732">Signal</keyword>
<dbReference type="GO" id="GO:0070392">
    <property type="term" value="P:detection of lipoteichoic acid"/>
    <property type="evidence" value="ECO:0007669"/>
    <property type="project" value="Ensembl"/>
</dbReference>
<dbReference type="GO" id="GO:1905581">
    <property type="term" value="P:positive regulation of low-density lipoprotein particle clearance"/>
    <property type="evidence" value="ECO:0007669"/>
    <property type="project" value="Ensembl"/>
</dbReference>
<feature type="region of interest" description="Disordered" evidence="17">
    <location>
        <begin position="231"/>
        <end position="261"/>
    </location>
</feature>
<dbReference type="GO" id="GO:0030169">
    <property type="term" value="F:low-density lipoprotein particle binding"/>
    <property type="evidence" value="ECO:0007669"/>
    <property type="project" value="Ensembl"/>
</dbReference>
<dbReference type="GO" id="GO:0044853">
    <property type="term" value="C:plasma membrane raft"/>
    <property type="evidence" value="ECO:0007669"/>
    <property type="project" value="Ensembl"/>
</dbReference>
<dbReference type="GO" id="GO:1905291">
    <property type="term" value="P:positive regulation of CAMKK-AMPK signaling cascade"/>
    <property type="evidence" value="ECO:0007669"/>
    <property type="project" value="Ensembl"/>
</dbReference>
<dbReference type="GO" id="GO:0140052">
    <property type="term" value="P:cellular response to oxidised low-density lipoprotein particle stimulus"/>
    <property type="evidence" value="ECO:0007669"/>
    <property type="project" value="Ensembl"/>
</dbReference>
<dbReference type="GO" id="GO:0034351">
    <property type="term" value="P:negative regulation of glial cell apoptotic process"/>
    <property type="evidence" value="ECO:0007669"/>
    <property type="project" value="Ensembl"/>
</dbReference>
<dbReference type="GO" id="GO:1901224">
    <property type="term" value="P:positive regulation of non-canonical NF-kappaB signal transduction"/>
    <property type="evidence" value="ECO:0007669"/>
    <property type="project" value="Ensembl"/>
</dbReference>
<evidence type="ECO:0000256" key="8">
    <source>
        <dbReference type="ARBA" id="ARBA00023121"/>
    </source>
</evidence>
<dbReference type="GO" id="GO:1904141">
    <property type="term" value="P:positive regulation of microglial cell migration"/>
    <property type="evidence" value="ECO:0007669"/>
    <property type="project" value="Ensembl"/>
</dbReference>
<dbReference type="GO" id="GO:0010891">
    <property type="term" value="P:negative regulation of triglyceride storage"/>
    <property type="evidence" value="ECO:0007669"/>
    <property type="project" value="Ensembl"/>
</dbReference>
<dbReference type="GO" id="GO:1990782">
    <property type="term" value="F:protein tyrosine kinase binding"/>
    <property type="evidence" value="ECO:0007669"/>
    <property type="project" value="Ensembl"/>
</dbReference>
<dbReference type="PANTHER" id="PTHR16423">
    <property type="entry name" value="TREM-LIKE TRANSCRIPT PROTEIN"/>
    <property type="match status" value="1"/>
</dbReference>
<dbReference type="GO" id="GO:0030316">
    <property type="term" value="P:osteoclast differentiation"/>
    <property type="evidence" value="ECO:0007669"/>
    <property type="project" value="Ensembl"/>
</dbReference>
<dbReference type="GO" id="GO:0034151">
    <property type="term" value="P:regulation of toll-like receptor 6 signaling pathway"/>
    <property type="evidence" value="ECO:0007669"/>
    <property type="project" value="Ensembl"/>
</dbReference>
<dbReference type="GO" id="GO:0050829">
    <property type="term" value="P:defense response to Gram-negative bacterium"/>
    <property type="evidence" value="ECO:0007669"/>
    <property type="project" value="Ensembl"/>
</dbReference>
<evidence type="ECO:0000256" key="4">
    <source>
        <dbReference type="ARBA" id="ARBA00022525"/>
    </source>
</evidence>
<dbReference type="GO" id="GO:0071640">
    <property type="term" value="P:regulation of macrophage inflammatory protein 1 alpha production"/>
    <property type="evidence" value="ECO:0007669"/>
    <property type="project" value="Ensembl"/>
</dbReference>
<dbReference type="GO" id="GO:0043124">
    <property type="term" value="P:negative regulation of canonical NF-kappaB signal transduction"/>
    <property type="evidence" value="ECO:0007669"/>
    <property type="project" value="Ensembl"/>
</dbReference>
<dbReference type="GO" id="GO:0071396">
    <property type="term" value="P:cellular response to lipid"/>
    <property type="evidence" value="ECO:0007669"/>
    <property type="project" value="Ensembl"/>
</dbReference>
<dbReference type="InterPro" id="IPR036179">
    <property type="entry name" value="Ig-like_dom_sf"/>
</dbReference>
<keyword evidence="7 18" id="KW-1133">Transmembrane helix</keyword>
<dbReference type="GO" id="GO:1905907">
    <property type="term" value="P:negative regulation of amyloid fibril formation"/>
    <property type="evidence" value="ECO:0007669"/>
    <property type="project" value="Ensembl"/>
</dbReference>
<dbReference type="VEuPathDB" id="HostDB:ENSMFAG00000031820"/>
<dbReference type="GO" id="GO:0097110">
    <property type="term" value="F:scaffold protein binding"/>
    <property type="evidence" value="ECO:0007669"/>
    <property type="project" value="Ensembl"/>
</dbReference>
<keyword evidence="10" id="KW-1015">Disulfide bond</keyword>
<dbReference type="GO" id="GO:0002588">
    <property type="term" value="P:positive regulation of antigen processing and presentation of peptide antigen via MHC class II"/>
    <property type="evidence" value="ECO:0007669"/>
    <property type="project" value="Ensembl"/>
</dbReference>
<keyword evidence="12" id="KW-0325">Glycoprotein</keyword>
<dbReference type="GO" id="GO:0006911">
    <property type="term" value="P:phagocytosis, engulfment"/>
    <property type="evidence" value="ECO:0007669"/>
    <property type="project" value="Ensembl"/>
</dbReference>
<keyword evidence="8" id="KW-0446">Lipid-binding</keyword>
<dbReference type="GO" id="GO:0009986">
    <property type="term" value="C:cell surface"/>
    <property type="evidence" value="ECO:0007669"/>
    <property type="project" value="TreeGrafter"/>
</dbReference>
<keyword evidence="4" id="KW-0964">Secreted</keyword>
<evidence type="ECO:0000256" key="1">
    <source>
        <dbReference type="ARBA" id="ARBA00004251"/>
    </source>
</evidence>
<dbReference type="GO" id="GO:0034144">
    <property type="term" value="P:negative regulation of toll-like receptor 4 signaling pathway"/>
    <property type="evidence" value="ECO:0007669"/>
    <property type="project" value="Ensembl"/>
</dbReference>
<evidence type="ECO:0000256" key="19">
    <source>
        <dbReference type="SAM" id="SignalP"/>
    </source>
</evidence>
<dbReference type="GO" id="GO:0070269">
    <property type="term" value="P:pyroptotic inflammatory response"/>
    <property type="evidence" value="ECO:0007669"/>
    <property type="project" value="Ensembl"/>
</dbReference>
<keyword evidence="9 18" id="KW-0472">Membrane</keyword>
<dbReference type="GO" id="GO:0032497">
    <property type="term" value="P:detection of lipopolysaccharide"/>
    <property type="evidence" value="ECO:0007669"/>
    <property type="project" value="Ensembl"/>
</dbReference>
<dbReference type="InterPro" id="IPR052314">
    <property type="entry name" value="Immune_rcpt_domain"/>
</dbReference>
<evidence type="ECO:0000256" key="14">
    <source>
        <dbReference type="ARBA" id="ARBA00062942"/>
    </source>
</evidence>
<dbReference type="GO" id="GO:0032720">
    <property type="term" value="P:negative regulation of tumor necrosis factor production"/>
    <property type="evidence" value="ECO:0007669"/>
    <property type="project" value="Ensembl"/>
</dbReference>
<dbReference type="GO" id="GO:0032733">
    <property type="term" value="P:positive regulation of interleukin-10 production"/>
    <property type="evidence" value="ECO:0007669"/>
    <property type="project" value="Ensembl"/>
</dbReference>
<reference evidence="21" key="2">
    <citation type="submission" date="2025-08" db="UniProtKB">
        <authorList>
            <consortium name="Ensembl"/>
        </authorList>
    </citation>
    <scope>IDENTIFICATION</scope>
</reference>
<reference evidence="21" key="3">
    <citation type="submission" date="2025-09" db="UniProtKB">
        <authorList>
            <consortium name="Ensembl"/>
        </authorList>
    </citation>
    <scope>IDENTIFICATION</scope>
</reference>
<dbReference type="GO" id="GO:0070891">
    <property type="term" value="F:lipoteichoic acid binding"/>
    <property type="evidence" value="ECO:0007669"/>
    <property type="project" value="Ensembl"/>
</dbReference>
<keyword evidence="5 18" id="KW-0812">Transmembrane</keyword>
<dbReference type="GO" id="GO:0050921">
    <property type="term" value="P:positive regulation of chemotaxis"/>
    <property type="evidence" value="ECO:0007669"/>
    <property type="project" value="Ensembl"/>
</dbReference>
<dbReference type="GO" id="GO:0002931">
    <property type="term" value="P:response to ischemia"/>
    <property type="evidence" value="ECO:0007669"/>
    <property type="project" value="Ensembl"/>
</dbReference>
<dbReference type="GO" id="GO:1903753">
    <property type="term" value="P:negative regulation of p38MAPK cascade"/>
    <property type="evidence" value="ECO:0007669"/>
    <property type="project" value="Ensembl"/>
</dbReference>
<dbReference type="GO" id="GO:0008429">
    <property type="term" value="F:phosphatidylethanolamine binding"/>
    <property type="evidence" value="ECO:0007669"/>
    <property type="project" value="Ensembl"/>
</dbReference>
<evidence type="ECO:0000256" key="5">
    <source>
        <dbReference type="ARBA" id="ARBA00022692"/>
    </source>
</evidence>
<dbReference type="GO" id="GO:0001530">
    <property type="term" value="F:lipopolysaccharide binding"/>
    <property type="evidence" value="ECO:0007669"/>
    <property type="project" value="Ensembl"/>
</dbReference>
<keyword evidence="13" id="KW-0393">Immunoglobulin domain</keyword>
<dbReference type="GO" id="GO:1903082">
    <property type="term" value="P:positive regulation of C-C chemokine receptor CCR7 signaling pathway"/>
    <property type="evidence" value="ECO:0007669"/>
    <property type="project" value="Ensembl"/>
</dbReference>
<dbReference type="GO" id="GO:0150062">
    <property type="term" value="P:complement-mediated synapse pruning"/>
    <property type="evidence" value="ECO:0007669"/>
    <property type="project" value="Ensembl"/>
</dbReference>
<dbReference type="GO" id="GO:0038160">
    <property type="term" value="P:CXCL12-activated CXCR4 signaling pathway"/>
    <property type="evidence" value="ECO:0007669"/>
    <property type="project" value="Ensembl"/>
</dbReference>
<dbReference type="GO" id="GO:0002282">
    <property type="term" value="P:microglial cell activation involved in immune response"/>
    <property type="evidence" value="ECO:0007669"/>
    <property type="project" value="Ensembl"/>
</dbReference>
<dbReference type="GO" id="GO:0043277">
    <property type="term" value="P:apoptotic cell clearance"/>
    <property type="evidence" value="ECO:0007669"/>
    <property type="project" value="Ensembl"/>
</dbReference>
<evidence type="ECO:0000256" key="18">
    <source>
        <dbReference type="SAM" id="Phobius"/>
    </source>
</evidence>
<dbReference type="GO" id="GO:0061518">
    <property type="term" value="P:microglial cell proliferation"/>
    <property type="evidence" value="ECO:0007669"/>
    <property type="project" value="Ensembl"/>
</dbReference>
<feature type="transmembrane region" description="Helical" evidence="18">
    <location>
        <begin position="206"/>
        <end position="228"/>
    </location>
</feature>
<evidence type="ECO:0000256" key="6">
    <source>
        <dbReference type="ARBA" id="ARBA00022729"/>
    </source>
</evidence>
<dbReference type="GO" id="GO:0071224">
    <property type="term" value="P:cellular response to peptidoglycan"/>
    <property type="evidence" value="ECO:0007669"/>
    <property type="project" value="Ensembl"/>
</dbReference>
<evidence type="ECO:0000313" key="22">
    <source>
        <dbReference type="Proteomes" id="UP000233100"/>
    </source>
</evidence>
<dbReference type="GO" id="GO:0043268">
    <property type="term" value="P:positive regulation of potassium ion transport"/>
    <property type="evidence" value="ECO:0007669"/>
    <property type="project" value="Ensembl"/>
</dbReference>
<dbReference type="GO" id="GO:0097062">
    <property type="term" value="P:dendritic spine maintenance"/>
    <property type="evidence" value="ECO:0007669"/>
    <property type="project" value="Ensembl"/>
</dbReference>
<evidence type="ECO:0000256" key="13">
    <source>
        <dbReference type="ARBA" id="ARBA00023319"/>
    </source>
</evidence>
<dbReference type="GO" id="GO:0097028">
    <property type="term" value="P:dendritic cell differentiation"/>
    <property type="evidence" value="ECO:0007669"/>
    <property type="project" value="Ensembl"/>
</dbReference>
<dbReference type="Pfam" id="PF07686">
    <property type="entry name" value="V-set"/>
    <property type="match status" value="1"/>
</dbReference>
<dbReference type="GeneTree" id="ENSGT00470000042297"/>
<dbReference type="GO" id="GO:0051897">
    <property type="term" value="P:positive regulation of phosphatidylinositol 3-kinase/protein kinase B signal transduction"/>
    <property type="evidence" value="ECO:0007669"/>
    <property type="project" value="Ensembl"/>
</dbReference>
<protein>
    <recommendedName>
        <fullName evidence="15">Triggering receptor expressed on myeloid cells 2</fullName>
    </recommendedName>
    <alternativeName>
        <fullName evidence="16">Triggering receptor expressed on monocytes 2</fullName>
    </alternativeName>
</protein>
<dbReference type="GO" id="GO:1901800">
    <property type="term" value="P:positive regulation of proteasomal protein catabolic process"/>
    <property type="evidence" value="ECO:0007669"/>
    <property type="project" value="Ensembl"/>
</dbReference>
<evidence type="ECO:0000256" key="15">
    <source>
        <dbReference type="ARBA" id="ARBA00070587"/>
    </source>
</evidence>
<dbReference type="Ensembl" id="ENSMFAT00000067916.2">
    <property type="protein sequence ID" value="ENSMFAP00000017375.2"/>
    <property type="gene ID" value="ENSMFAG00000031820.2"/>
</dbReference>
<dbReference type="GO" id="GO:2000350">
    <property type="term" value="P:positive regulation of CD40 signaling pathway"/>
    <property type="evidence" value="ECO:0007669"/>
    <property type="project" value="Ensembl"/>
</dbReference>
<dbReference type="GO" id="GO:0017154">
    <property type="term" value="F:semaphorin receptor activity"/>
    <property type="evidence" value="ECO:0007669"/>
    <property type="project" value="Ensembl"/>
</dbReference>
<evidence type="ECO:0000256" key="7">
    <source>
        <dbReference type="ARBA" id="ARBA00022989"/>
    </source>
</evidence>
<dbReference type="GO" id="GO:1904646">
    <property type="term" value="P:cellular response to amyloid-beta"/>
    <property type="evidence" value="ECO:0007669"/>
    <property type="project" value="Ensembl"/>
</dbReference>
<dbReference type="GO" id="GO:1902227">
    <property type="term" value="P:negative regulation of macrophage colony-stimulating factor signaling pathway"/>
    <property type="evidence" value="ECO:0007669"/>
    <property type="project" value="Ensembl"/>
</dbReference>
<sequence length="261" mass="28598">MEPLRLLILLFATELSGAHNTTVFQGVEGQSLQVSCPYDSMKHWGRRKAWCRQLGEKGPCQRVVSTHNLWLLSFLRRRNGSTAITDDTLGGTLTITLRNLQPHDAGFYQCQSLHGSEADTLRKVLVEVLAGPVPRGPHPTHKGSPLPQGGRGWRLMALPAIDPLDHRDAGDLWVPGESESFEDAHVEHSISRSLLEGEIPFPPTSVLLLLACIFLIKILAASALWAAAWHGQKPGTHPPSEPDCGHDPGHQLQTLPGLRDT</sequence>
<dbReference type="GO" id="GO:0055088">
    <property type="term" value="P:lipid homeostasis"/>
    <property type="evidence" value="ECO:0007669"/>
    <property type="project" value="Ensembl"/>
</dbReference>
<dbReference type="GO" id="GO:0045672">
    <property type="term" value="P:positive regulation of osteoclast differentiation"/>
    <property type="evidence" value="ECO:0007669"/>
    <property type="project" value="Ensembl"/>
</dbReference>
<dbReference type="GO" id="GO:0035176">
    <property type="term" value="P:social behavior"/>
    <property type="evidence" value="ECO:0007669"/>
    <property type="project" value="Ensembl"/>
</dbReference>
<dbReference type="GO" id="GO:0050714">
    <property type="term" value="P:positive regulation of protein secretion"/>
    <property type="evidence" value="ECO:0007669"/>
    <property type="project" value="Ensembl"/>
</dbReference>
<name>A0A2K5UY39_MACFA</name>
<dbReference type="GO" id="GO:1905808">
    <property type="term" value="P:positive regulation of synapse pruning"/>
    <property type="evidence" value="ECO:0007669"/>
    <property type="project" value="Ensembl"/>
</dbReference>
<dbReference type="GO" id="GO:0048678">
    <property type="term" value="P:response to axon injury"/>
    <property type="evidence" value="ECO:0007669"/>
    <property type="project" value="Ensembl"/>
</dbReference>
<evidence type="ECO:0000256" key="3">
    <source>
        <dbReference type="ARBA" id="ARBA00022475"/>
    </source>
</evidence>
<dbReference type="GO" id="GO:1900016">
    <property type="term" value="P:negative regulation of cytokine production involved in inflammatory response"/>
    <property type="evidence" value="ECO:0007669"/>
    <property type="project" value="Ensembl"/>
</dbReference>
<feature type="domain" description="Ig-like" evidence="20">
    <location>
        <begin position="28"/>
        <end position="126"/>
    </location>
</feature>
<dbReference type="GO" id="GO:0001540">
    <property type="term" value="F:amyloid-beta binding"/>
    <property type="evidence" value="ECO:0007669"/>
    <property type="project" value="Ensembl"/>
</dbReference>
<feature type="signal peptide" evidence="19">
    <location>
        <begin position="1"/>
        <end position="18"/>
    </location>
</feature>
<dbReference type="GO" id="GO:0034241">
    <property type="term" value="P:positive regulation of macrophage fusion"/>
    <property type="evidence" value="ECO:0007669"/>
    <property type="project" value="Ensembl"/>
</dbReference>
<dbReference type="GO" id="GO:1904093">
    <property type="term" value="P:negative regulation of autophagic cell death"/>
    <property type="evidence" value="ECO:0007669"/>
    <property type="project" value="Ensembl"/>
</dbReference>
<keyword evidence="22" id="KW-1185">Reference proteome</keyword>
<dbReference type="GO" id="GO:0070374">
    <property type="term" value="P:positive regulation of ERK1 and ERK2 cascade"/>
    <property type="evidence" value="ECO:0007669"/>
    <property type="project" value="Ensembl"/>
</dbReference>
<dbReference type="GO" id="GO:0045728">
    <property type="term" value="P:respiratory burst after phagocytosis"/>
    <property type="evidence" value="ECO:0007669"/>
    <property type="project" value="Ensembl"/>
</dbReference>
<dbReference type="GO" id="GO:1905805">
    <property type="term" value="P:excitatory synapse pruning"/>
    <property type="evidence" value="ECO:0007669"/>
    <property type="project" value="Ensembl"/>
</dbReference>
<dbReference type="GO" id="GO:1903078">
    <property type="term" value="P:positive regulation of protein localization to plasma membrane"/>
    <property type="evidence" value="ECO:0007669"/>
    <property type="project" value="Ensembl"/>
</dbReference>
<dbReference type="GO" id="GO:0070345">
    <property type="term" value="P:negative regulation of fat cell proliferation"/>
    <property type="evidence" value="ECO:0007669"/>
    <property type="project" value="Ensembl"/>
</dbReference>
<feature type="chain" id="PRO_5030051198" description="Triggering receptor expressed on myeloid cells 2" evidence="19">
    <location>
        <begin position="19"/>
        <end position="261"/>
    </location>
</feature>
<dbReference type="GO" id="GO:0019209">
    <property type="term" value="F:kinase activator activity"/>
    <property type="evidence" value="ECO:0007669"/>
    <property type="project" value="Ensembl"/>
</dbReference>
<dbReference type="GO" id="GO:1903980">
    <property type="term" value="P:positive regulation of microglial cell activation"/>
    <property type="evidence" value="ECO:0007669"/>
    <property type="project" value="Ensembl"/>
</dbReference>
<dbReference type="PROSITE" id="PS50835">
    <property type="entry name" value="IG_LIKE"/>
    <property type="match status" value="1"/>
</dbReference>
<evidence type="ECO:0000256" key="10">
    <source>
        <dbReference type="ARBA" id="ARBA00023157"/>
    </source>
</evidence>
<dbReference type="GO" id="GO:0019216">
    <property type="term" value="P:regulation of lipid metabolic process"/>
    <property type="evidence" value="ECO:0007669"/>
    <property type="project" value="Ensembl"/>
</dbReference>
<dbReference type="GO" id="GO:0032675">
    <property type="term" value="P:regulation of interleukin-6 production"/>
    <property type="evidence" value="ECO:0007669"/>
    <property type="project" value="Ensembl"/>
</dbReference>
<evidence type="ECO:0000256" key="17">
    <source>
        <dbReference type="SAM" id="MobiDB-lite"/>
    </source>
</evidence>
<dbReference type="InterPro" id="IPR013106">
    <property type="entry name" value="Ig_V-set"/>
</dbReference>
<dbReference type="GO" id="GO:2001171">
    <property type="term" value="P:positive regulation of ATP biosynthetic process"/>
    <property type="evidence" value="ECO:0007669"/>
    <property type="project" value="Ensembl"/>
</dbReference>
<evidence type="ECO:0000256" key="9">
    <source>
        <dbReference type="ARBA" id="ARBA00023136"/>
    </source>
</evidence>
<evidence type="ECO:0000256" key="11">
    <source>
        <dbReference type="ARBA" id="ARBA00023170"/>
    </source>
</evidence>
<evidence type="ECO:0000313" key="21">
    <source>
        <dbReference type="Ensembl" id="ENSMFAP00000017375.2"/>
    </source>
</evidence>
<dbReference type="GO" id="GO:0042834">
    <property type="term" value="F:peptidoglycan binding"/>
    <property type="evidence" value="ECO:0007669"/>
    <property type="project" value="Ensembl"/>
</dbReference>
<dbReference type="GO" id="GO:0150094">
    <property type="term" value="P:amyloid-beta clearance by cellular catabolic process"/>
    <property type="evidence" value="ECO:0007669"/>
    <property type="project" value="Ensembl"/>
</dbReference>
<dbReference type="GO" id="GO:0032008">
    <property type="term" value="P:positive regulation of TOR signaling"/>
    <property type="evidence" value="ECO:0007669"/>
    <property type="project" value="Ensembl"/>
</dbReference>
<evidence type="ECO:0000259" key="20">
    <source>
        <dbReference type="PROSITE" id="PS50835"/>
    </source>
</evidence>
<dbReference type="PANTHER" id="PTHR16423:SF11">
    <property type="entry name" value="IG-LIKE DOMAIN-CONTAINING PROTEIN"/>
    <property type="match status" value="1"/>
</dbReference>
<gene>
    <name evidence="21" type="primary">TREM2</name>
</gene>
<dbReference type="GO" id="GO:0120146">
    <property type="term" value="F:sulfatide binding"/>
    <property type="evidence" value="ECO:0007669"/>
    <property type="project" value="Ensembl"/>
</dbReference>
<dbReference type="GO" id="GO:0034189">
    <property type="term" value="F:very-low-density lipoprotein particle binding"/>
    <property type="evidence" value="ECO:0007669"/>
    <property type="project" value="Ensembl"/>
</dbReference>
<proteinExistence type="predicted"/>
<dbReference type="GO" id="GO:0034136">
    <property type="term" value="P:negative regulation of toll-like receptor 2 signaling pathway"/>
    <property type="evidence" value="ECO:0007669"/>
    <property type="project" value="Ensembl"/>
</dbReference>
<keyword evidence="11" id="KW-0675">Receptor</keyword>
<dbReference type="SMART" id="SM00409">
    <property type="entry name" value="IG"/>
    <property type="match status" value="1"/>
</dbReference>
<reference evidence="21 22" key="1">
    <citation type="submission" date="2013-03" db="EMBL/GenBank/DDBJ databases">
        <authorList>
            <person name="Warren W."/>
            <person name="Wilson R.K."/>
        </authorList>
    </citation>
    <scope>NUCLEOTIDE SEQUENCE</scope>
</reference>
<accession>A0A2K5UY39</accession>
<dbReference type="GO" id="GO:0010875">
    <property type="term" value="P:positive regulation of cholesterol efflux"/>
    <property type="evidence" value="ECO:0007669"/>
    <property type="project" value="Ensembl"/>
</dbReference>
<evidence type="ECO:0000256" key="12">
    <source>
        <dbReference type="ARBA" id="ARBA00023180"/>
    </source>
</evidence>
<dbReference type="AlphaFoldDB" id="A0A2K5UY39"/>
<dbReference type="GO" id="GO:1903376">
    <property type="term" value="P:regulation of oxidative stress-induced neuron intrinsic apoptotic signaling pathway"/>
    <property type="evidence" value="ECO:0007669"/>
    <property type="project" value="Ensembl"/>
</dbReference>
<dbReference type="GO" id="GO:0002291">
    <property type="term" value="P:T cell activation via T cell receptor contact with antigen bound to MHC molecule on antigen presenting cell"/>
    <property type="evidence" value="ECO:0007669"/>
    <property type="project" value="Ensembl"/>
</dbReference>
<dbReference type="GO" id="GO:0007613">
    <property type="term" value="P:memory"/>
    <property type="evidence" value="ECO:0007669"/>
    <property type="project" value="Ensembl"/>
</dbReference>
<dbReference type="Gene3D" id="2.60.40.10">
    <property type="entry name" value="Immunoglobulins"/>
    <property type="match status" value="1"/>
</dbReference>
<dbReference type="Bgee" id="ENSMFAG00000031820">
    <property type="expression patterns" value="Expressed in bone marrow and 4 other cell types or tissues"/>
</dbReference>
<dbReference type="GO" id="GO:0010983">
    <property type="term" value="P:positive regulation of high-density lipoprotein particle clearance"/>
    <property type="evidence" value="ECO:0007669"/>
    <property type="project" value="Ensembl"/>
</dbReference>
<dbReference type="GO" id="GO:1900226">
    <property type="term" value="P:negative regulation of NLRP3 inflammasome complex assembly"/>
    <property type="evidence" value="ECO:0007669"/>
    <property type="project" value="Ensembl"/>
</dbReference>
<dbReference type="GO" id="GO:0120035">
    <property type="term" value="P:regulation of plasma membrane bounded cell projection organization"/>
    <property type="evidence" value="ECO:0007669"/>
    <property type="project" value="Ensembl"/>
</dbReference>
<dbReference type="InterPro" id="IPR007110">
    <property type="entry name" value="Ig-like_dom"/>
</dbReference>
<dbReference type="GO" id="GO:0010887">
    <property type="term" value="P:negative regulation of cholesterol storage"/>
    <property type="evidence" value="ECO:0007669"/>
    <property type="project" value="Ensembl"/>
</dbReference>
<dbReference type="InterPro" id="IPR003599">
    <property type="entry name" value="Ig_sub"/>
</dbReference>
<dbReference type="GO" id="GO:0008035">
    <property type="term" value="F:high-density lipoprotein particle binding"/>
    <property type="evidence" value="ECO:0007669"/>
    <property type="project" value="Ensembl"/>
</dbReference>
<dbReference type="GO" id="GO:1901076">
    <property type="term" value="P:positive regulation of engulfment of apoptotic cell"/>
    <property type="evidence" value="ECO:0007669"/>
    <property type="project" value="Ensembl"/>
</dbReference>
<dbReference type="GO" id="GO:0051898">
    <property type="term" value="P:negative regulation of phosphatidylinositol 3-kinase/protein kinase B signal transduction"/>
    <property type="evidence" value="ECO:0007669"/>
    <property type="project" value="Ensembl"/>
</dbReference>
<dbReference type="STRING" id="9541.ENSMFAP00000017375"/>
<dbReference type="GO" id="GO:0006910">
    <property type="term" value="P:phagocytosis, recognition"/>
    <property type="evidence" value="ECO:0007669"/>
    <property type="project" value="Ensembl"/>
</dbReference>
<dbReference type="GO" id="GO:0071223">
    <property type="term" value="P:cellular response to lipoteichoic acid"/>
    <property type="evidence" value="ECO:0007669"/>
    <property type="project" value="Ensembl"/>
</dbReference>
<dbReference type="GO" id="GO:0001786">
    <property type="term" value="F:phosphatidylserine binding"/>
    <property type="evidence" value="ECO:0007669"/>
    <property type="project" value="Ensembl"/>
</dbReference>
<dbReference type="GO" id="GO:0002862">
    <property type="term" value="P:negative regulation of inflammatory response to antigenic stimulus"/>
    <property type="evidence" value="ECO:0007669"/>
    <property type="project" value="Ensembl"/>
</dbReference>
<dbReference type="SUPFAM" id="SSF48726">
    <property type="entry name" value="Immunoglobulin"/>
    <property type="match status" value="1"/>
</dbReference>
<dbReference type="GO" id="GO:0032691">
    <property type="term" value="P:negative regulation of interleukin-1 beta production"/>
    <property type="evidence" value="ECO:0007669"/>
    <property type="project" value="Ensembl"/>
</dbReference>
<dbReference type="GO" id="GO:0110089">
    <property type="term" value="P:regulation of hippocampal neuron apoptotic process"/>
    <property type="evidence" value="ECO:0007669"/>
    <property type="project" value="Ensembl"/>
</dbReference>
<dbReference type="FunFam" id="2.60.40.10:FF:001076">
    <property type="entry name" value="Triggering receptor expressed on myeloid cells 2"/>
    <property type="match status" value="1"/>
</dbReference>